<evidence type="ECO:0000313" key="2">
    <source>
        <dbReference type="Proteomes" id="UP001344906"/>
    </source>
</evidence>
<evidence type="ECO:0000313" key="1">
    <source>
        <dbReference type="EMBL" id="GLV55876.1"/>
    </source>
</evidence>
<keyword evidence="2" id="KW-1185">Reference proteome</keyword>
<protein>
    <submittedName>
        <fullName evidence="1">Uncharacterized protein</fullName>
    </submittedName>
</protein>
<gene>
    <name evidence="1" type="ORF">KDH_27200</name>
</gene>
<proteinExistence type="predicted"/>
<reference evidence="1 2" key="1">
    <citation type="submission" date="2023-02" db="EMBL/GenBank/DDBJ databases">
        <title>Dictyobacter halimunensis sp. nov., a new member of the class Ktedonobacteria from forest soil in a geothermal area.</title>
        <authorList>
            <person name="Rachmania M.K."/>
            <person name="Ningsih F."/>
            <person name="Sakai Y."/>
            <person name="Yabe S."/>
            <person name="Yokota A."/>
            <person name="Sjamsuridzal W."/>
        </authorList>
    </citation>
    <scope>NUCLEOTIDE SEQUENCE [LARGE SCALE GENOMIC DNA]</scope>
    <source>
        <strain evidence="1 2">S3.2.2.5</strain>
    </source>
</reference>
<sequence length="52" mass="5608">MRDAGILGREAAEDEGRRAWLPGVHPVGEFVLREVDHEGAGLLGCHQLGARC</sequence>
<accession>A0ABQ6FNN7</accession>
<dbReference type="Proteomes" id="UP001344906">
    <property type="component" value="Unassembled WGS sequence"/>
</dbReference>
<organism evidence="1 2">
    <name type="scientific">Dictyobacter halimunensis</name>
    <dbReference type="NCBI Taxonomy" id="3026934"/>
    <lineage>
        <taxon>Bacteria</taxon>
        <taxon>Bacillati</taxon>
        <taxon>Chloroflexota</taxon>
        <taxon>Ktedonobacteria</taxon>
        <taxon>Ktedonobacterales</taxon>
        <taxon>Dictyobacteraceae</taxon>
        <taxon>Dictyobacter</taxon>
    </lineage>
</organism>
<name>A0ABQ6FNN7_9CHLR</name>
<dbReference type="EMBL" id="BSRI01000001">
    <property type="protein sequence ID" value="GLV55876.1"/>
    <property type="molecule type" value="Genomic_DNA"/>
</dbReference>
<comment type="caution">
    <text evidence="1">The sequence shown here is derived from an EMBL/GenBank/DDBJ whole genome shotgun (WGS) entry which is preliminary data.</text>
</comment>